<organism evidence="2 3">
    <name type="scientific">Haloarcula hispanica</name>
    <dbReference type="NCBI Taxonomy" id="51589"/>
    <lineage>
        <taxon>Archaea</taxon>
        <taxon>Methanobacteriati</taxon>
        <taxon>Methanobacteriota</taxon>
        <taxon>Stenosarchaea group</taxon>
        <taxon>Halobacteria</taxon>
        <taxon>Halobacteriales</taxon>
        <taxon>Haloarculaceae</taxon>
        <taxon>Haloarcula</taxon>
    </lineage>
</organism>
<reference evidence="2 3" key="1">
    <citation type="submission" date="2018-11" db="EMBL/GenBank/DDBJ databases">
        <title>Genomic analysis of Haloarcula hispanica CBA1121.</title>
        <authorList>
            <person name="Kim Y.B."/>
            <person name="Roh S.W."/>
        </authorList>
    </citation>
    <scope>NUCLEOTIDE SEQUENCE [LARGE SCALE GENOMIC DNA]</scope>
    <source>
        <strain evidence="2 3">CBA1121</strain>
    </source>
</reference>
<sequence>MSERTVIQIYTTDENREWLEQLADEEDTSISEYGHEMIEDHIDRETGEHQYGRYGTDTEIEVILDSLKEELGETLDQFESETLEEVRHIQRVRTAYLISIWKLIKDDYSTAEQQLAMKFAERFTGQELNTESEAILAGEGSSSEDGQGSAGAAGDGA</sequence>
<feature type="region of interest" description="Disordered" evidence="1">
    <location>
        <begin position="130"/>
        <end position="157"/>
    </location>
</feature>
<evidence type="ECO:0000313" key="2">
    <source>
        <dbReference type="EMBL" id="KAA9404546.1"/>
    </source>
</evidence>
<dbReference type="RefSeq" id="WP_151104282.1">
    <property type="nucleotide sequence ID" value="NZ_RQWK01000004.1"/>
</dbReference>
<proteinExistence type="predicted"/>
<evidence type="ECO:0000313" key="3">
    <source>
        <dbReference type="Proteomes" id="UP000326244"/>
    </source>
</evidence>
<accession>A0A5J5LCI6</accession>
<evidence type="ECO:0000256" key="1">
    <source>
        <dbReference type="SAM" id="MobiDB-lite"/>
    </source>
</evidence>
<dbReference type="AlphaFoldDB" id="A0A5J5LCI6"/>
<evidence type="ECO:0008006" key="4">
    <source>
        <dbReference type="Google" id="ProtNLM"/>
    </source>
</evidence>
<dbReference type="Proteomes" id="UP000326244">
    <property type="component" value="Unassembled WGS sequence"/>
</dbReference>
<feature type="compositionally biased region" description="Low complexity" evidence="1">
    <location>
        <begin position="137"/>
        <end position="147"/>
    </location>
</feature>
<feature type="compositionally biased region" description="Gly residues" evidence="1">
    <location>
        <begin position="148"/>
        <end position="157"/>
    </location>
</feature>
<comment type="caution">
    <text evidence="2">The sequence shown here is derived from an EMBL/GenBank/DDBJ whole genome shotgun (WGS) entry which is preliminary data.</text>
</comment>
<dbReference type="EMBL" id="RQWK01000004">
    <property type="protein sequence ID" value="KAA9404546.1"/>
    <property type="molecule type" value="Genomic_DNA"/>
</dbReference>
<gene>
    <name evidence="2" type="ORF">EGO51_18750</name>
</gene>
<protein>
    <recommendedName>
        <fullName evidence="4">Ribbon-helix-helix protein</fullName>
    </recommendedName>
</protein>
<name>A0A5J5LCI6_HALHI</name>